<organism evidence="5 6">
    <name type="scientific">Cohnella hashimotonis</name>
    <dbReference type="NCBI Taxonomy" id="2826895"/>
    <lineage>
        <taxon>Bacteria</taxon>
        <taxon>Bacillati</taxon>
        <taxon>Bacillota</taxon>
        <taxon>Bacilli</taxon>
        <taxon>Bacillales</taxon>
        <taxon>Paenibacillaceae</taxon>
        <taxon>Cohnella</taxon>
    </lineage>
</organism>
<dbReference type="InterPro" id="IPR010496">
    <property type="entry name" value="AL/BT2_dom"/>
</dbReference>
<dbReference type="RefSeq" id="WP_282911354.1">
    <property type="nucleotide sequence ID" value="NZ_JAGRPV010000001.1"/>
</dbReference>
<feature type="region of interest" description="Disordered" evidence="1">
    <location>
        <begin position="1390"/>
        <end position="1431"/>
    </location>
</feature>
<evidence type="ECO:0000259" key="3">
    <source>
        <dbReference type="PROSITE" id="PS51272"/>
    </source>
</evidence>
<dbReference type="Pfam" id="PF06452">
    <property type="entry name" value="CBM9_1"/>
    <property type="match status" value="1"/>
</dbReference>
<comment type="caution">
    <text evidence="5">The sequence shown here is derived from an EMBL/GenBank/DDBJ whole genome shotgun (WGS) entry which is preliminary data.</text>
</comment>
<keyword evidence="2" id="KW-0732">Signal</keyword>
<dbReference type="PROSITE" id="PS51704">
    <property type="entry name" value="GP_PDE"/>
    <property type="match status" value="1"/>
</dbReference>
<feature type="domain" description="SLH" evidence="3">
    <location>
        <begin position="1752"/>
        <end position="1812"/>
    </location>
</feature>
<dbReference type="SUPFAM" id="SSF51695">
    <property type="entry name" value="PLC-like phosphodiesterases"/>
    <property type="match status" value="1"/>
</dbReference>
<dbReference type="Gene3D" id="3.20.20.190">
    <property type="entry name" value="Phosphatidylinositol (PI) phosphodiesterase"/>
    <property type="match status" value="2"/>
</dbReference>
<evidence type="ECO:0000256" key="2">
    <source>
        <dbReference type="SAM" id="SignalP"/>
    </source>
</evidence>
<dbReference type="Gene3D" id="2.60.120.560">
    <property type="entry name" value="Exo-inulinase, domain 1"/>
    <property type="match status" value="2"/>
</dbReference>
<proteinExistence type="predicted"/>
<dbReference type="InterPro" id="IPR001119">
    <property type="entry name" value="SLH_dom"/>
</dbReference>
<evidence type="ECO:0000313" key="5">
    <source>
        <dbReference type="EMBL" id="MDI4648657.1"/>
    </source>
</evidence>
<sequence>MPKIRNRLVQIAAAGAIVAGLLQPLGSSSTASAAEPDRIAMEVNKTLTAPVIDGKLDESVWSLDKKMTVQAGQGAFKDSSFGLLWDNQYLYVGVKADDDTPAFNASGYWFEQDNINIFLDPSMHQSAPFIENDMQIGLVYQDGTETPEFHFGAAPNNQGSKDEKKILRSISKTQTGWSLEMAVPWDVLNFDPVLKKQLGFNVGTTDRYGADSAEQRTSFWSAYHEDSFWNDTSGYGVLTLSDSHPVSGNIDPVLLDENFDGYPDGGTPSGWVSDVNAGSKSFSVVRDTYGNGSLVFDGNESGKQSRIVAPVQWDNYTIEADVKFDAFLNSGRWASVMFRAPSTGKAPYPQMAIKKNGTIETAYRKADGSWYSPTPISATGAQLDTGKTYTMKLRVFDNNVKQYLKAKSDAEFTLYGDKNLPSDVLPQKGRVGFQGDQSNVSFDNLKVTRITADRLDMALPNSLEALTGPASVTYAVYYSDGITDPVPADRVKLYSSDESVLKIVDNRIYPVKEGTAKVKAVYYNAEAEKEISVTPSAAGVQLTSLKHDTGYLLAVSGQPIDLGTIPFEGSYNDFSTAKLKGDQVDWSSSSGEVVIDNGKLKSFVKKGVYTVTAQKGAGRVDLTVAVKNAGDSDYVLYEQNFDALTDGVMPPDWTRIEGSTAAAATVKSGAFELDARSGGDNPSRVLLPEYLGKFGDYKIEADVTLLAANDSGRWQSIMYRVQNNNYPYYQMAVRQSASANGVEFAERTPANGWNVLEKASHSESLQTGKAYHYKVLTLGNRVQQWIDDQLIVDTESATAYKQGRIGLQANGSQIKVDNIRIALQDGKLPPSAAEKFVQVKAPDTKIAIAPAVAAEIQSLGDLQKWGGENAPASVLLRVDGDLQVSAREGNVKIGGLDAAMDAIGTSMIPVFYVKDKQTVDRLVDFLKTKGIEDALVASDDGALIKQARAAYPILGGILDFSGRAVTKDSLLAVRRETAASDARIAILPQDAGASKETVEYLQMRSIVVWATDRSPQAERALNMHRVITAGVDGIVTDSPEAANDAMKLYDGNTTLIRKPFILAHRGLPSQAPEDTIESNILGLEAGGDFIENDMWLSRDGHIVIVHDDTLDRTTNGTGKVEDFTLEQLKALNANKPNPTAYPNLKIPTWKEQLELAMSVGKMVESEIKSSKPEMIDAVIREMTEKQAENAVNMMSFNAEQLARLRQQMPEMPTGLLVNGISADESNVNKSLRDALLMVQKTNSTFNVGFYRIGQKFLDAAHYRGLIVSPWTVNDRNDFIAMFLRGPWGITTDYADYASDWMASVQSAKDKYQMAQNGSLSLSASVVSYKGAKMDVVPEIVLLDGQDVVEVKGTTVTAKKAGQAHALLRATQVIDSGRQYDMYSQPITIEVASDNGGNNNGGDNGGNNGTPSTVPGQSSGGTGAAGSIQANDGKADADELKKSFAANSQVQIVFSGDTVVLPAAGLIDAVRAGDKTLTVAGNRMAYTLPLSALKLDEWAQQLGGQVNELNLRITVGKLAAGDAAAVSSAVTAAGGKLAAEAVKLGTEVSGKDGKAMAVGLENSKVSRVWTLDGILDPGKATVVRYDPQTGRLQFVPATFATLGGKAIVTIKSGEDGVYAVVASNRNFADLAAGHWAKADIELLANKLVVNGVSENRFDADRSVTRAEFAALVARALGLASAGTNGVFSDVQGADWYADAVAAAAQAGILSGYEDGTFRPNREITREEMAAMLIRAMKYAGIDLNLSAAQRDEALAPFKDADATGWAKSELAAAVQAGLINGKTADMLEPNGVATRAQSAVMLKRLLTRASFIN</sequence>
<dbReference type="PROSITE" id="PS50007">
    <property type="entry name" value="PIPLC_X_DOMAIN"/>
    <property type="match status" value="1"/>
</dbReference>
<keyword evidence="6" id="KW-1185">Reference proteome</keyword>
<evidence type="ECO:0000256" key="1">
    <source>
        <dbReference type="SAM" id="MobiDB-lite"/>
    </source>
</evidence>
<dbReference type="PANTHER" id="PTHR46211:SF14">
    <property type="entry name" value="GLYCEROPHOSPHODIESTER PHOSPHODIESTERASE"/>
    <property type="match status" value="1"/>
</dbReference>
<dbReference type="Pfam" id="PF00395">
    <property type="entry name" value="SLH"/>
    <property type="match status" value="3"/>
</dbReference>
<feature type="domain" description="SLH" evidence="3">
    <location>
        <begin position="1622"/>
        <end position="1681"/>
    </location>
</feature>
<feature type="domain" description="GP-PDE" evidence="4">
    <location>
        <begin position="1059"/>
        <end position="1301"/>
    </location>
</feature>
<protein>
    <submittedName>
        <fullName evidence="5">Glycerophosphodiester phosphodiesterase family protein</fullName>
    </submittedName>
</protein>
<feature type="signal peptide" evidence="2">
    <location>
        <begin position="1"/>
        <end position="33"/>
    </location>
</feature>
<dbReference type="Pfam" id="PF06439">
    <property type="entry name" value="3keto-disac_hyd"/>
    <property type="match status" value="2"/>
</dbReference>
<evidence type="ECO:0000259" key="4">
    <source>
        <dbReference type="PROSITE" id="PS51704"/>
    </source>
</evidence>
<dbReference type="Gene3D" id="2.60.40.1190">
    <property type="match status" value="1"/>
</dbReference>
<feature type="domain" description="SLH" evidence="3">
    <location>
        <begin position="1682"/>
        <end position="1745"/>
    </location>
</feature>
<dbReference type="InterPro" id="IPR017946">
    <property type="entry name" value="PLC-like_Pdiesterase_TIM-brl"/>
</dbReference>
<evidence type="ECO:0000313" key="6">
    <source>
        <dbReference type="Proteomes" id="UP001161691"/>
    </source>
</evidence>
<dbReference type="Proteomes" id="UP001161691">
    <property type="component" value="Unassembled WGS sequence"/>
</dbReference>
<dbReference type="Pfam" id="PF03009">
    <property type="entry name" value="GDPD"/>
    <property type="match status" value="1"/>
</dbReference>
<gene>
    <name evidence="5" type="ORF">KB449_27130</name>
</gene>
<name>A0ABT6TS74_9BACL</name>
<dbReference type="EMBL" id="JAGRPV010000001">
    <property type="protein sequence ID" value="MDI4648657.1"/>
    <property type="molecule type" value="Genomic_DNA"/>
</dbReference>
<dbReference type="PANTHER" id="PTHR46211">
    <property type="entry name" value="GLYCEROPHOSPHORYL DIESTER PHOSPHODIESTERASE"/>
    <property type="match status" value="1"/>
</dbReference>
<dbReference type="InterPro" id="IPR030395">
    <property type="entry name" value="GP_PDE_dom"/>
</dbReference>
<dbReference type="PROSITE" id="PS51272">
    <property type="entry name" value="SLH"/>
    <property type="match status" value="3"/>
</dbReference>
<dbReference type="SUPFAM" id="SSF49344">
    <property type="entry name" value="CBD9-like"/>
    <property type="match status" value="1"/>
</dbReference>
<feature type="compositionally biased region" description="Gly residues" evidence="1">
    <location>
        <begin position="1397"/>
        <end position="1407"/>
    </location>
</feature>
<dbReference type="InterPro" id="IPR010502">
    <property type="entry name" value="Carb-bd_dom_fam9"/>
</dbReference>
<accession>A0ABT6TS74</accession>
<feature type="chain" id="PRO_5045683248" evidence="2">
    <location>
        <begin position="34"/>
        <end position="1812"/>
    </location>
</feature>
<reference evidence="5" key="1">
    <citation type="submission" date="2023-04" db="EMBL/GenBank/DDBJ databases">
        <title>Comparative genomic analysis of Cohnella hashimotonis sp. nov., isolated from the International Space Station.</title>
        <authorList>
            <person name="Venkateswaran K."/>
            <person name="Simpson A."/>
        </authorList>
    </citation>
    <scope>NUCLEOTIDE SEQUENCE</scope>
    <source>
        <strain evidence="5">F6_2S_P_1</strain>
    </source>
</reference>